<dbReference type="GO" id="GO:0003729">
    <property type="term" value="F:mRNA binding"/>
    <property type="evidence" value="ECO:0007669"/>
    <property type="project" value="InterPro"/>
</dbReference>
<dbReference type="Proteomes" id="UP001652600">
    <property type="component" value="Chromosome 11"/>
</dbReference>
<dbReference type="InterPro" id="IPR050825">
    <property type="entry name" value="RBM42_RBP45_47-like"/>
</dbReference>
<feature type="domain" description="RRM" evidence="5">
    <location>
        <begin position="193"/>
        <end position="272"/>
    </location>
</feature>
<evidence type="ECO:0000259" key="5">
    <source>
        <dbReference type="PROSITE" id="PS50102"/>
    </source>
</evidence>
<dbReference type="GO" id="GO:0006397">
    <property type="term" value="P:mRNA processing"/>
    <property type="evidence" value="ECO:0007669"/>
    <property type="project" value="UniProtKB-KW"/>
</dbReference>
<dbReference type="InterPro" id="IPR000504">
    <property type="entry name" value="RRM_dom"/>
</dbReference>
<evidence type="ECO:0000313" key="6">
    <source>
        <dbReference type="Proteomes" id="UP001652600"/>
    </source>
</evidence>
<name>A0A1S3C9N4_CUCME</name>
<dbReference type="eggNOG" id="KOG0118">
    <property type="taxonomic scope" value="Eukaryota"/>
</dbReference>
<dbReference type="InParanoid" id="A0A1S3C9N4"/>
<dbReference type="RefSeq" id="XP_008459212.2">
    <property type="nucleotide sequence ID" value="XM_008460990.2"/>
</dbReference>
<dbReference type="Gene3D" id="3.30.70.330">
    <property type="match status" value="3"/>
</dbReference>
<dbReference type="AlphaFoldDB" id="A0A1S3C9N4"/>
<dbReference type="GO" id="GO:0005829">
    <property type="term" value="C:cytosol"/>
    <property type="evidence" value="ECO:0007669"/>
    <property type="project" value="TreeGrafter"/>
</dbReference>
<accession>A0A1S3C9N4</accession>
<evidence type="ECO:0000256" key="1">
    <source>
        <dbReference type="ARBA" id="ARBA00022664"/>
    </source>
</evidence>
<keyword evidence="2 3" id="KW-0694">RNA-binding</keyword>
<keyword evidence="1" id="KW-0507">mRNA processing</keyword>
<evidence type="ECO:0000313" key="7">
    <source>
        <dbReference type="RefSeq" id="XP_008459212.2"/>
    </source>
</evidence>
<dbReference type="Gramene" id="MELO3C021906.2.1">
    <property type="protein sequence ID" value="MELO3C021906.2.1"/>
    <property type="gene ID" value="MELO3C021906.2"/>
</dbReference>
<gene>
    <name evidence="7" type="primary">LOC103498402</name>
</gene>
<dbReference type="InterPro" id="IPR035979">
    <property type="entry name" value="RBD_domain_sf"/>
</dbReference>
<dbReference type="PROSITE" id="PS50102">
    <property type="entry name" value="RRM"/>
    <property type="match status" value="3"/>
</dbReference>
<dbReference type="Pfam" id="PF00076">
    <property type="entry name" value="RRM_1"/>
    <property type="match status" value="3"/>
</dbReference>
<dbReference type="GeneID" id="103498402"/>
<dbReference type="PANTHER" id="PTHR47640:SF9">
    <property type="entry name" value="POLYADENYLATE-BINDING PROTEIN RBP47B"/>
    <property type="match status" value="1"/>
</dbReference>
<keyword evidence="6" id="KW-1185">Reference proteome</keyword>
<dbReference type="GO" id="GO:0005634">
    <property type="term" value="C:nucleus"/>
    <property type="evidence" value="ECO:0007669"/>
    <property type="project" value="UniProtKB-SubCell"/>
</dbReference>
<dbReference type="SUPFAM" id="SSF54928">
    <property type="entry name" value="RNA-binding domain, RBD"/>
    <property type="match status" value="3"/>
</dbReference>
<feature type="region of interest" description="Disordered" evidence="4">
    <location>
        <begin position="1"/>
        <end position="25"/>
    </location>
</feature>
<dbReference type="PANTHER" id="PTHR47640">
    <property type="entry name" value="TRNA SELENOCYSTEINE 1-ASSOCIATED PROTEIN 1-RELATED-RELATED"/>
    <property type="match status" value="1"/>
</dbReference>
<reference evidence="7" key="1">
    <citation type="submission" date="2025-08" db="UniProtKB">
        <authorList>
            <consortium name="RefSeq"/>
        </authorList>
    </citation>
    <scope>IDENTIFICATION</scope>
    <source>
        <tissue evidence="7">Stem</tissue>
    </source>
</reference>
<evidence type="ECO:0000256" key="4">
    <source>
        <dbReference type="SAM" id="MobiDB-lite"/>
    </source>
</evidence>
<proteinExistence type="predicted"/>
<dbReference type="InterPro" id="IPR012677">
    <property type="entry name" value="Nucleotide-bd_a/b_plait_sf"/>
</dbReference>
<dbReference type="KEGG" id="cmo:103498402"/>
<dbReference type="SMART" id="SM00360">
    <property type="entry name" value="RRM"/>
    <property type="match status" value="3"/>
</dbReference>
<feature type="domain" description="RRM" evidence="5">
    <location>
        <begin position="311"/>
        <end position="383"/>
    </location>
</feature>
<protein>
    <submittedName>
        <fullName evidence="7">Polyadenylate-binding protein RBP47</fullName>
    </submittedName>
</protein>
<evidence type="ECO:0000256" key="3">
    <source>
        <dbReference type="PROSITE-ProRule" id="PRU00176"/>
    </source>
</evidence>
<sequence length="439" mass="48432">MAQPSNGADLNPQAPHPHHQWFQQQQQYQQQWMAMQYPAAAMAMMHQQQMMMYPPQHYMAYSHHPYQQQQQQQQQPSSQQQQQHAQSQRPRRQGSTDEVKTLWIGDLQPWMDETYLNNCFAHTGEVSSVKVICNKQTGQSEGYGFVEFFSHTTAEKVLQNYNGTIMPNTELPFRLNWATFSANDRRPDAGSDLSIFVGDLAADVTDAMLQETFSSRYTSVKGAKVVIDSNSGRSKGYGFVRFGDENERTRAMAEMNGIYCSSRPMRIGVATPKKASGYQQGYASQALVLAGGHPNGMAVQGSQSDSESNNTTIFVGGLDSDVSDEDLKLAFSKFGDVISVKIPIGKGCGFVQFANRKNAEDALQGLNGTVIGKQTVRLSWGRSTGNKQWRGDSNNQWNGGRYGGQSYGGYGGYYSVPQHQDPNIHPTAAAAAAAVNGSS</sequence>
<feature type="compositionally biased region" description="Low complexity" evidence="4">
    <location>
        <begin position="64"/>
        <end position="88"/>
    </location>
</feature>
<feature type="region of interest" description="Disordered" evidence="4">
    <location>
        <begin position="64"/>
        <end position="98"/>
    </location>
</feature>
<organism evidence="6 7">
    <name type="scientific">Cucumis melo</name>
    <name type="common">Muskmelon</name>
    <dbReference type="NCBI Taxonomy" id="3656"/>
    <lineage>
        <taxon>Eukaryota</taxon>
        <taxon>Viridiplantae</taxon>
        <taxon>Streptophyta</taxon>
        <taxon>Embryophyta</taxon>
        <taxon>Tracheophyta</taxon>
        <taxon>Spermatophyta</taxon>
        <taxon>Magnoliopsida</taxon>
        <taxon>eudicotyledons</taxon>
        <taxon>Gunneridae</taxon>
        <taxon>Pentapetalae</taxon>
        <taxon>rosids</taxon>
        <taxon>fabids</taxon>
        <taxon>Cucurbitales</taxon>
        <taxon>Cucurbitaceae</taxon>
        <taxon>Benincaseae</taxon>
        <taxon>Cucumis</taxon>
    </lineage>
</organism>
<dbReference type="CDD" id="cd12344">
    <property type="entry name" value="RRM1_SECp43_like"/>
    <property type="match status" value="1"/>
</dbReference>
<dbReference type="CDD" id="cd12345">
    <property type="entry name" value="RRM2_SECp43_like"/>
    <property type="match status" value="1"/>
</dbReference>
<feature type="domain" description="RRM" evidence="5">
    <location>
        <begin position="100"/>
        <end position="180"/>
    </location>
</feature>
<evidence type="ECO:0000256" key="2">
    <source>
        <dbReference type="ARBA" id="ARBA00022884"/>
    </source>
</evidence>